<feature type="domain" description="RNA polymerase sigma factor 70 region 4 type 2" evidence="6">
    <location>
        <begin position="127"/>
        <end position="172"/>
    </location>
</feature>
<evidence type="ECO:0000313" key="7">
    <source>
        <dbReference type="EMBL" id="SNT36905.1"/>
    </source>
</evidence>
<dbReference type="Gene3D" id="1.10.10.10">
    <property type="entry name" value="Winged helix-like DNA-binding domain superfamily/Winged helix DNA-binding domain"/>
    <property type="match status" value="1"/>
</dbReference>
<dbReference type="Pfam" id="PF08281">
    <property type="entry name" value="Sigma70_r4_2"/>
    <property type="match status" value="1"/>
</dbReference>
<dbReference type="InterPro" id="IPR013249">
    <property type="entry name" value="RNA_pol_sigma70_r4_t2"/>
</dbReference>
<dbReference type="PANTHER" id="PTHR43133">
    <property type="entry name" value="RNA POLYMERASE ECF-TYPE SIGMA FACTO"/>
    <property type="match status" value="1"/>
</dbReference>
<dbReference type="InterPro" id="IPR014284">
    <property type="entry name" value="RNA_pol_sigma-70_dom"/>
</dbReference>
<organism evidence="7 8">
    <name type="scientific">Ekhidna lutea</name>
    <dbReference type="NCBI Taxonomy" id="447679"/>
    <lineage>
        <taxon>Bacteria</taxon>
        <taxon>Pseudomonadati</taxon>
        <taxon>Bacteroidota</taxon>
        <taxon>Cytophagia</taxon>
        <taxon>Cytophagales</taxon>
        <taxon>Reichenbachiellaceae</taxon>
        <taxon>Ekhidna</taxon>
    </lineage>
</organism>
<dbReference type="GO" id="GO:0016987">
    <property type="term" value="F:sigma factor activity"/>
    <property type="evidence" value="ECO:0007669"/>
    <property type="project" value="UniProtKB-KW"/>
</dbReference>
<keyword evidence="8" id="KW-1185">Reference proteome</keyword>
<dbReference type="AlphaFoldDB" id="A0A239M2L6"/>
<dbReference type="GO" id="GO:0006352">
    <property type="term" value="P:DNA-templated transcription initiation"/>
    <property type="evidence" value="ECO:0007669"/>
    <property type="project" value="InterPro"/>
</dbReference>
<evidence type="ECO:0000313" key="8">
    <source>
        <dbReference type="Proteomes" id="UP000198393"/>
    </source>
</evidence>
<keyword evidence="4" id="KW-0804">Transcription</keyword>
<dbReference type="SUPFAM" id="SSF88659">
    <property type="entry name" value="Sigma3 and sigma4 domains of RNA polymerase sigma factors"/>
    <property type="match status" value="1"/>
</dbReference>
<reference evidence="7 8" key="1">
    <citation type="submission" date="2017-06" db="EMBL/GenBank/DDBJ databases">
        <authorList>
            <person name="Kim H.J."/>
            <person name="Triplett B.A."/>
        </authorList>
    </citation>
    <scope>NUCLEOTIDE SEQUENCE [LARGE SCALE GENOMIC DNA]</scope>
    <source>
        <strain evidence="7 8">DSM 19307</strain>
    </source>
</reference>
<dbReference type="InterPro" id="IPR036388">
    <property type="entry name" value="WH-like_DNA-bd_sf"/>
</dbReference>
<dbReference type="InterPro" id="IPR013325">
    <property type="entry name" value="RNA_pol_sigma_r2"/>
</dbReference>
<dbReference type="InterPro" id="IPR007627">
    <property type="entry name" value="RNA_pol_sigma70_r2"/>
</dbReference>
<dbReference type="Proteomes" id="UP000198393">
    <property type="component" value="Unassembled WGS sequence"/>
</dbReference>
<evidence type="ECO:0000259" key="5">
    <source>
        <dbReference type="Pfam" id="PF04542"/>
    </source>
</evidence>
<dbReference type="GO" id="GO:0003677">
    <property type="term" value="F:DNA binding"/>
    <property type="evidence" value="ECO:0007669"/>
    <property type="project" value="InterPro"/>
</dbReference>
<feature type="domain" description="RNA polymerase sigma-70 region 2" evidence="5">
    <location>
        <begin position="29"/>
        <end position="93"/>
    </location>
</feature>
<proteinExistence type="inferred from homology"/>
<accession>A0A239M2L6</accession>
<dbReference type="InterPro" id="IPR039425">
    <property type="entry name" value="RNA_pol_sigma-70-like"/>
</dbReference>
<dbReference type="SUPFAM" id="SSF88946">
    <property type="entry name" value="Sigma2 domain of RNA polymerase sigma factors"/>
    <property type="match status" value="1"/>
</dbReference>
<dbReference type="InterPro" id="IPR013324">
    <property type="entry name" value="RNA_pol_sigma_r3/r4-like"/>
</dbReference>
<dbReference type="Gene3D" id="1.10.1740.10">
    <property type="match status" value="1"/>
</dbReference>
<name>A0A239M2L6_EKHLU</name>
<protein>
    <submittedName>
        <fullName evidence="7">RNA polymerase sigma-70 factor, ECF subfamily</fullName>
    </submittedName>
</protein>
<keyword evidence="3" id="KW-0731">Sigma factor</keyword>
<evidence type="ECO:0000256" key="4">
    <source>
        <dbReference type="ARBA" id="ARBA00023163"/>
    </source>
</evidence>
<comment type="similarity">
    <text evidence="1">Belongs to the sigma-70 factor family. ECF subfamily.</text>
</comment>
<evidence type="ECO:0000256" key="1">
    <source>
        <dbReference type="ARBA" id="ARBA00010641"/>
    </source>
</evidence>
<dbReference type="NCBIfam" id="TIGR02937">
    <property type="entry name" value="sigma70-ECF"/>
    <property type="match status" value="1"/>
</dbReference>
<dbReference type="CDD" id="cd06171">
    <property type="entry name" value="Sigma70_r4"/>
    <property type="match status" value="1"/>
</dbReference>
<evidence type="ECO:0000256" key="2">
    <source>
        <dbReference type="ARBA" id="ARBA00023015"/>
    </source>
</evidence>
<keyword evidence="2" id="KW-0805">Transcription regulation</keyword>
<evidence type="ECO:0000259" key="6">
    <source>
        <dbReference type="Pfam" id="PF08281"/>
    </source>
</evidence>
<evidence type="ECO:0000256" key="3">
    <source>
        <dbReference type="ARBA" id="ARBA00023082"/>
    </source>
</evidence>
<dbReference type="Pfam" id="PF04542">
    <property type="entry name" value="Sigma70_r2"/>
    <property type="match status" value="1"/>
</dbReference>
<dbReference type="EMBL" id="FZPD01000006">
    <property type="protein sequence ID" value="SNT36905.1"/>
    <property type="molecule type" value="Genomic_DNA"/>
</dbReference>
<dbReference type="PANTHER" id="PTHR43133:SF46">
    <property type="entry name" value="RNA POLYMERASE SIGMA-70 FACTOR ECF SUBFAMILY"/>
    <property type="match status" value="1"/>
</dbReference>
<sequence>MMRRHSYIWVLLLKMKVTRPFTKNDLKDLYDEYFESIRGFLYYKCSNIDLADDLVQETFIKIWSKRDDIKKETVKSLLYTIANNLLMNHFNHQKVVREHQKSANVSISSNTVSPQFQMEEAEFESKLNNAIAKLPDDCREVFLMNRIDKLKYAEIAERLNLSVKAIEKRMSKTIGLLKESLGMKI</sequence>
<gene>
    <name evidence="7" type="ORF">SAMN05421640_3599</name>
</gene>